<feature type="domain" description="WSC" evidence="2">
    <location>
        <begin position="127"/>
        <end position="233"/>
    </location>
</feature>
<protein>
    <recommendedName>
        <fullName evidence="2">WSC domain-containing protein</fullName>
    </recommendedName>
</protein>
<dbReference type="OrthoDB" id="2019572at2759"/>
<name>A0A2V1DIY9_9PLEO</name>
<dbReference type="Pfam" id="PF01822">
    <property type="entry name" value="WSC"/>
    <property type="match status" value="1"/>
</dbReference>
<dbReference type="AlphaFoldDB" id="A0A2V1DIY9"/>
<dbReference type="Proteomes" id="UP000244855">
    <property type="component" value="Unassembled WGS sequence"/>
</dbReference>
<evidence type="ECO:0000256" key="1">
    <source>
        <dbReference type="SAM" id="MobiDB-lite"/>
    </source>
</evidence>
<evidence type="ECO:0000313" key="4">
    <source>
        <dbReference type="Proteomes" id="UP000244855"/>
    </source>
</evidence>
<feature type="compositionally biased region" description="Polar residues" evidence="1">
    <location>
        <begin position="43"/>
        <end position="54"/>
    </location>
</feature>
<gene>
    <name evidence="3" type="ORF">DM02DRAFT_673749</name>
</gene>
<feature type="region of interest" description="Disordered" evidence="1">
    <location>
        <begin position="1"/>
        <end position="78"/>
    </location>
</feature>
<dbReference type="InterPro" id="IPR002889">
    <property type="entry name" value="WSC_carb-bd"/>
</dbReference>
<dbReference type="EMBL" id="KZ805425">
    <property type="protein sequence ID" value="PVH97905.1"/>
    <property type="molecule type" value="Genomic_DNA"/>
</dbReference>
<dbReference type="PROSITE" id="PS51212">
    <property type="entry name" value="WSC"/>
    <property type="match status" value="1"/>
</dbReference>
<evidence type="ECO:0000259" key="2">
    <source>
        <dbReference type="PROSITE" id="PS51212"/>
    </source>
</evidence>
<proteinExistence type="predicted"/>
<feature type="compositionally biased region" description="Polar residues" evidence="1">
    <location>
        <begin position="26"/>
        <end position="36"/>
    </location>
</feature>
<dbReference type="STRING" id="97972.A0A2V1DIY9"/>
<keyword evidence="4" id="KW-1185">Reference proteome</keyword>
<organism evidence="3 4">
    <name type="scientific">Periconia macrospinosa</name>
    <dbReference type="NCBI Taxonomy" id="97972"/>
    <lineage>
        <taxon>Eukaryota</taxon>
        <taxon>Fungi</taxon>
        <taxon>Dikarya</taxon>
        <taxon>Ascomycota</taxon>
        <taxon>Pezizomycotina</taxon>
        <taxon>Dothideomycetes</taxon>
        <taxon>Pleosporomycetidae</taxon>
        <taxon>Pleosporales</taxon>
        <taxon>Massarineae</taxon>
        <taxon>Periconiaceae</taxon>
        <taxon>Periconia</taxon>
    </lineage>
</organism>
<reference evidence="3 4" key="1">
    <citation type="journal article" date="2018" name="Sci. Rep.">
        <title>Comparative genomics provides insights into the lifestyle and reveals functional heterogeneity of dark septate endophytic fungi.</title>
        <authorList>
            <person name="Knapp D.G."/>
            <person name="Nemeth J.B."/>
            <person name="Barry K."/>
            <person name="Hainaut M."/>
            <person name="Henrissat B."/>
            <person name="Johnson J."/>
            <person name="Kuo A."/>
            <person name="Lim J.H.P."/>
            <person name="Lipzen A."/>
            <person name="Nolan M."/>
            <person name="Ohm R.A."/>
            <person name="Tamas L."/>
            <person name="Grigoriev I.V."/>
            <person name="Spatafora J.W."/>
            <person name="Nagy L.G."/>
            <person name="Kovacs G.M."/>
        </authorList>
    </citation>
    <scope>NUCLEOTIDE SEQUENCE [LARGE SCALE GENOMIC DNA]</scope>
    <source>
        <strain evidence="3 4">DSE2036</strain>
    </source>
</reference>
<accession>A0A2V1DIY9</accession>
<feature type="compositionally biased region" description="Polar residues" evidence="1">
    <location>
        <begin position="66"/>
        <end position="78"/>
    </location>
</feature>
<sequence>MPPQSSSTKRTSDVASHPHHRPPPQSTATSRVQSLRTYLHIAPNNNGPTSPAQENSKKSSHRPSHPDTSSGVPNSKTTNDTFTLPLSLLYIPFPPHSAICALCDATFHSALLCDDAGGDNVDLDFEGNTHLGCYKASQVVGTKSQRLLGTAAKEQRVPDLTWESCRDFCTTETSLNNGKPWRYFGIEFGRDCRCSNKLYYSVTDEPAKCTSKATGDPTQRAGGAGYADVWELGSTLKVDHQRAINTSSHFIEQLEASRTVFSIDYQVITIF</sequence>
<evidence type="ECO:0000313" key="3">
    <source>
        <dbReference type="EMBL" id="PVH97905.1"/>
    </source>
</evidence>